<dbReference type="SUPFAM" id="SSF81301">
    <property type="entry name" value="Nucleotidyltransferase"/>
    <property type="match status" value="1"/>
</dbReference>
<proteinExistence type="predicted"/>
<dbReference type="KEGG" id="bsen:DP114_08765"/>
<dbReference type="RefSeq" id="WP_171975905.1">
    <property type="nucleotide sequence ID" value="NZ_CAWOXK010000001.1"/>
</dbReference>
<reference evidence="1 2" key="1">
    <citation type="submission" date="2018-06" db="EMBL/GenBank/DDBJ databases">
        <title>Comparative genomics of Brasilonema spp. strains.</title>
        <authorList>
            <person name="Alvarenga D.O."/>
            <person name="Fiore M.F."/>
            <person name="Varani A.M."/>
        </authorList>
    </citation>
    <scope>NUCLEOTIDE SEQUENCE [LARGE SCALE GENOMIC DNA]</scope>
    <source>
        <strain evidence="1 2">CENA114</strain>
    </source>
</reference>
<name>A0A856ME67_9CYAN</name>
<dbReference type="EMBL" id="CP030118">
    <property type="protein sequence ID" value="QDL07981.1"/>
    <property type="molecule type" value="Genomic_DNA"/>
</dbReference>
<dbReference type="AlphaFoldDB" id="A0A856ME67"/>
<evidence type="ECO:0000313" key="2">
    <source>
        <dbReference type="Proteomes" id="UP000503129"/>
    </source>
</evidence>
<dbReference type="InterPro" id="IPR043519">
    <property type="entry name" value="NT_sf"/>
</dbReference>
<accession>A0A856ME67</accession>
<dbReference type="Proteomes" id="UP000503129">
    <property type="component" value="Chromosome"/>
</dbReference>
<keyword evidence="2" id="KW-1185">Reference proteome</keyword>
<sequence length="276" mass="31772">MVTNNSLAQAIASEFSQLPQVIAVALAGSQATEVSDEFSDFDFYVYIQQEIPIDIRSEISHKFANRSEINNQFWEPGDEWIETNSGKGIDIMYRSPQWIEAQLDSVLVKHQASVGYSTCFWWNVLHSTCFYDRNDWFKQLQHKANQPYPEPLRRAIIAKNYPILRNNISSYLHQIEVAINRNDFVSVNHRIAALIASYFDIIFAINYLPSPGEKRLIQFAKQLCQKLPVNMEQNINSLICCLAYPFSDQGILCKANNLINRLEELLRAENLIGNFN</sequence>
<organism evidence="1 2">
    <name type="scientific">Brasilonema sennae CENA114</name>
    <dbReference type="NCBI Taxonomy" id="415709"/>
    <lineage>
        <taxon>Bacteria</taxon>
        <taxon>Bacillati</taxon>
        <taxon>Cyanobacteriota</taxon>
        <taxon>Cyanophyceae</taxon>
        <taxon>Nostocales</taxon>
        <taxon>Scytonemataceae</taxon>
        <taxon>Brasilonema</taxon>
        <taxon>Bromeliae group (in: Brasilonema)</taxon>
    </lineage>
</organism>
<dbReference type="Gene3D" id="3.30.460.10">
    <property type="entry name" value="Beta Polymerase, domain 2"/>
    <property type="match status" value="1"/>
</dbReference>
<protein>
    <submittedName>
        <fullName evidence="1">DUF4037 domain-containing protein</fullName>
    </submittedName>
</protein>
<gene>
    <name evidence="1" type="ORF">DP114_08765</name>
</gene>
<evidence type="ECO:0000313" key="1">
    <source>
        <dbReference type="EMBL" id="QDL07981.1"/>
    </source>
</evidence>